<dbReference type="SUPFAM" id="SSF56801">
    <property type="entry name" value="Acetyl-CoA synthetase-like"/>
    <property type="match status" value="1"/>
</dbReference>
<protein>
    <submittedName>
        <fullName evidence="4">Bifunctional protein aas</fullName>
        <ecNumber evidence="4">2.3.1.40</ecNumber>
        <ecNumber evidence="4">6.2.1.20</ecNumber>
    </submittedName>
</protein>
<dbReference type="Gene3D" id="3.40.50.12780">
    <property type="entry name" value="N-terminal domain of ligase-like"/>
    <property type="match status" value="1"/>
</dbReference>
<dbReference type="AlphaFoldDB" id="G4T0A4"/>
<dbReference type="PANTHER" id="PTHR43201">
    <property type="entry name" value="ACYL-COA SYNTHETASE"/>
    <property type="match status" value="1"/>
</dbReference>
<reference evidence="5" key="1">
    <citation type="journal article" date="2012" name="J. Bacteriol.">
        <title>Genome sequence of the haloalkaliphilic methanotrophic bacterium Methylomicrobium alcaliphilum 20Z.</title>
        <authorList>
            <person name="Vuilleumier S."/>
            <person name="Khmelenina V.N."/>
            <person name="Bringel F."/>
            <person name="Reshetnikov A.S."/>
            <person name="Lajus A."/>
            <person name="Mangenot S."/>
            <person name="Rouy Z."/>
            <person name="Op den Camp H.J."/>
            <person name="Jetten M.S."/>
            <person name="Dispirito A.A."/>
            <person name="Dunfield P."/>
            <person name="Klotz M.G."/>
            <person name="Semrau J.D."/>
            <person name="Stein L.Y."/>
            <person name="Barbe V."/>
            <person name="Medigue C."/>
            <person name="Trotsenko Y.A."/>
            <person name="Kalyuzhnaya M.G."/>
        </authorList>
    </citation>
    <scope>NUCLEOTIDE SEQUENCE [LARGE SCALE GENOMIC DNA]</scope>
    <source>
        <strain evidence="5">DSM 19304 / NCIMB 14124 / VKM B-2133 / 20Z</strain>
    </source>
</reference>
<dbReference type="Proteomes" id="UP000008315">
    <property type="component" value="Chromosome"/>
</dbReference>
<dbReference type="EMBL" id="FO082060">
    <property type="protein sequence ID" value="CCE24496.1"/>
    <property type="molecule type" value="Genomic_DNA"/>
</dbReference>
<dbReference type="Pfam" id="PF00501">
    <property type="entry name" value="AMP-binding"/>
    <property type="match status" value="1"/>
</dbReference>
<dbReference type="InterPro" id="IPR042099">
    <property type="entry name" value="ANL_N_sf"/>
</dbReference>
<dbReference type="CDD" id="cd07989">
    <property type="entry name" value="LPLAT_AGPAT-like"/>
    <property type="match status" value="1"/>
</dbReference>
<organism evidence="4 5">
    <name type="scientific">Methylotuvimicrobium alcaliphilum (strain DSM 19304 / NCIMB 14124 / VKM B-2133 / 20Z)</name>
    <name type="common">Methylomicrobium alcaliphilum</name>
    <dbReference type="NCBI Taxonomy" id="1091494"/>
    <lineage>
        <taxon>Bacteria</taxon>
        <taxon>Pseudomonadati</taxon>
        <taxon>Pseudomonadota</taxon>
        <taxon>Gammaproteobacteria</taxon>
        <taxon>Methylococcales</taxon>
        <taxon>Methylococcaceae</taxon>
        <taxon>Methylotuvimicrobium</taxon>
    </lineage>
</organism>
<name>G4T0A4_META2</name>
<dbReference type="PATRIC" id="fig|271065.3.peg.2899"/>
<dbReference type="InterPro" id="IPR002123">
    <property type="entry name" value="Plipid/glycerol_acylTrfase"/>
</dbReference>
<feature type="domain" description="Phospholipid/glycerol acyltransferase" evidence="3">
    <location>
        <begin position="31"/>
        <end position="141"/>
    </location>
</feature>
<gene>
    <name evidence="4" type="primary">aas</name>
    <name evidence="4" type="ordered locus">MEALZ_2830</name>
</gene>
<dbReference type="EC" id="2.3.1.40" evidence="4"/>
<evidence type="ECO:0000313" key="5">
    <source>
        <dbReference type="Proteomes" id="UP000008315"/>
    </source>
</evidence>
<dbReference type="STRING" id="1091494.MEALZ_2830"/>
<evidence type="ECO:0000256" key="1">
    <source>
        <dbReference type="ARBA" id="ARBA00006432"/>
    </source>
</evidence>
<dbReference type="InterPro" id="IPR045851">
    <property type="entry name" value="AMP-bd_C_sf"/>
</dbReference>
<dbReference type="KEGG" id="mah:MEALZ_2830"/>
<dbReference type="HOGENOM" id="CLU_000022_59_8_6"/>
<dbReference type="GO" id="GO:0008922">
    <property type="term" value="F:long-chain fatty acid [acyl-carrier-protein] ligase activity"/>
    <property type="evidence" value="ECO:0007669"/>
    <property type="project" value="UniProtKB-EC"/>
</dbReference>
<keyword evidence="2 4" id="KW-0436">Ligase</keyword>
<keyword evidence="4" id="KW-0012">Acyltransferase</keyword>
<accession>G4T0A4</accession>
<evidence type="ECO:0000256" key="2">
    <source>
        <dbReference type="ARBA" id="ARBA00022598"/>
    </source>
</evidence>
<dbReference type="InterPro" id="IPR020845">
    <property type="entry name" value="AMP-binding_CS"/>
</dbReference>
<dbReference type="Pfam" id="PF01553">
    <property type="entry name" value="Acyltransferase"/>
    <property type="match status" value="1"/>
</dbReference>
<dbReference type="Gene3D" id="3.30.300.30">
    <property type="match status" value="1"/>
</dbReference>
<evidence type="ECO:0000259" key="3">
    <source>
        <dbReference type="SMART" id="SM00563"/>
    </source>
</evidence>
<dbReference type="SMART" id="SM00563">
    <property type="entry name" value="PlsC"/>
    <property type="match status" value="1"/>
</dbReference>
<dbReference type="EC" id="6.2.1.20" evidence="4"/>
<evidence type="ECO:0000313" key="4">
    <source>
        <dbReference type="EMBL" id="CCE24496.1"/>
    </source>
</evidence>
<dbReference type="SUPFAM" id="SSF69593">
    <property type="entry name" value="Glycerol-3-phosphate (1)-acyltransferase"/>
    <property type="match status" value="1"/>
</dbReference>
<dbReference type="InterPro" id="IPR000873">
    <property type="entry name" value="AMP-dep_synth/lig_dom"/>
</dbReference>
<dbReference type="RefSeq" id="WP_014149260.1">
    <property type="nucleotide sequence ID" value="NC_016112.1"/>
</dbReference>
<comment type="similarity">
    <text evidence="1">Belongs to the ATP-dependent AMP-binding enzyme family.</text>
</comment>
<dbReference type="GO" id="GO:0006631">
    <property type="term" value="P:fatty acid metabolic process"/>
    <property type="evidence" value="ECO:0007669"/>
    <property type="project" value="TreeGrafter"/>
</dbReference>
<dbReference type="PROSITE" id="PS00455">
    <property type="entry name" value="AMP_BINDING"/>
    <property type="match status" value="1"/>
</dbReference>
<keyword evidence="4" id="KW-0808">Transferase</keyword>
<proteinExistence type="inferred from homology"/>
<sequence>MLKPFLHRLLTFIFKVELKGLDNYHKAGPRVMIISNHTSFLDPLLLGVFLPDDITFAINTQISERWWLKPFLKLSRVFPMDPTHPMSLKELINHLKSPTKTVIFPEGRITVTGSVMKIYDGPGMVADKSQATVLPVRIKGAEYTHFSKLRNIVRLRLFPKITIQILPPTTIKAPDDLRGRRRRQYCGRILADIMTDMMFATSHYQQSIFAALLEARSIHGGKHTVAEDLERKPLSYDRLITATLCLGRVLKKITVTGENVGVMLPNSTKTLCTILSLQLYGRTPAMLNFSTGSAGMLSACSTAKIKTVLTSRRFIELAKLQDDADRLSQQVDLLYLEDLAQQITPLSKLAGLIKCKTANIWYRHTEFSYDNPAVILFTSGSEGTPKGVVLSHANILANHKQLEARINFNAQDVVLNFLPMFHSFGFTVGTMLPILNGMTTFFYPSPLHYAIVPEMAYELNATIMFGTNTFLAAYAKKAHAYDFYNMRYVVAGAEKLQDGTRQIWSEKFGIRILEGYGATETAPVTSVNTPMEFKAGTVGRFMPKMEYKLEPIPGIEQGGQLHVKGPNIMQGYLLAKNPGQLMPPKSVYGEGWYDTGDIVDVDDEGFITIKGRSKRFAKIAGEMVSLTVVEQLATKAWPDALHAAVTLPDEKKGEQIILLTTQKSASARDLEAVAEGVSKIVLPKKIMIVDKVPVLASGKIDYPAATELAKSG</sequence>
<dbReference type="GO" id="GO:0031956">
    <property type="term" value="F:medium-chain fatty acid-CoA ligase activity"/>
    <property type="evidence" value="ECO:0007669"/>
    <property type="project" value="TreeGrafter"/>
</dbReference>
<keyword evidence="5" id="KW-1185">Reference proteome</keyword>
<dbReference type="GO" id="GO:0008779">
    <property type="term" value="F:acyl-[acyl-carrier-protein]-phospholipid O-acyltransferase activity"/>
    <property type="evidence" value="ECO:0007669"/>
    <property type="project" value="UniProtKB-EC"/>
</dbReference>
<dbReference type="PANTHER" id="PTHR43201:SF5">
    <property type="entry name" value="MEDIUM-CHAIN ACYL-COA LIGASE ACSF2, MITOCHONDRIAL"/>
    <property type="match status" value="1"/>
</dbReference>